<dbReference type="AlphaFoldDB" id="A0AA91PYA3"/>
<dbReference type="InterPro" id="IPR020472">
    <property type="entry name" value="WD40_PAC1"/>
</dbReference>
<comment type="similarity">
    <text evidence="1">Belongs to the WD repeat WDR48 family.</text>
</comment>
<evidence type="ECO:0000256" key="5">
    <source>
        <dbReference type="SAM" id="MobiDB-lite"/>
    </source>
</evidence>
<dbReference type="SMART" id="SM00320">
    <property type="entry name" value="WD40"/>
    <property type="match status" value="7"/>
</dbReference>
<evidence type="ECO:0000256" key="4">
    <source>
        <dbReference type="PROSITE-ProRule" id="PRU00221"/>
    </source>
</evidence>
<feature type="region of interest" description="Disordered" evidence="5">
    <location>
        <begin position="717"/>
        <end position="775"/>
    </location>
</feature>
<accession>A0AA91PYA3</accession>
<name>A0AA91PYA3_CLALS</name>
<dbReference type="PROSITE" id="PS50294">
    <property type="entry name" value="WD_REPEATS_REGION"/>
    <property type="match status" value="3"/>
</dbReference>
<evidence type="ECO:0008006" key="8">
    <source>
        <dbReference type="Google" id="ProtNLM"/>
    </source>
</evidence>
<gene>
    <name evidence="6" type="ORF">A9F13_11g00880</name>
</gene>
<evidence type="ECO:0000256" key="2">
    <source>
        <dbReference type="ARBA" id="ARBA00022574"/>
    </source>
</evidence>
<sequence>MAPVKKGLSYVLGYGSPRENHILPINAIQYSSVRGQLVTGGRDGLVKVWNTPKSDQTSSDLWFSSEDEEPEDLDERLLKLETAISSNPLRYSDSVAMLEENSTKSYNIHFDWINDLKLVNNDRHAVTASADLSLKLIDLDGGEGDVLKFENFHTDYVKKLSAIAPQDLVISGGLDGNVAIWDLRTLRPIQSFTNISANSNLPTSIYSLSNDHANLISTGGPSNTINIYDRRISSQGNENLIRKLVGHQDNVRCLLMNSNFILSGSTDTTVKLWDLRNFKVYKNFDFHEDAVWSLCTASSSSPSESLMASSDLNVFYSGDKSGNIIKTDLSRLSDNHLHDSKSAQFSESSYTDERIGVSTLVAKTDSPIVSLGVECDKSVFASTYTSLQRYHVPKTDQLTEYQYLRTKLDYLANIETQLDDDISGGMKVSPSDKTDLDSDFYDIVSHLSMDSNNLEIQSSLSVPKYGNPFDVKSEESTGEYYSMFFTDDELPFNFVNVFKDEEPSTEKFEEKAEAVVDTIPVEISLNPIPPADIVTIPFNKYPFQELKLSPKSIIAKRILNNKRMIFTLCLNGDITIWDLLVCKERKVFPNAQNNRPLTKDELKERTEKMESLFQEYQTMDTLNDWCEVEIKSGKLFVSLVNPLVNDVEVYYDELVRDYPYLAYEKSQNGKGYDSSIKVTIDDRFSLCRIFLNSLLRNYSLYEWKADQQLRTDLVNYRSKSRPGTSPLDDDSLSVASGDDTPRRPKSLFRKSSRIVPTQHSVKSSMSSITSVTSNSSDVTLDNTTDGASISDDSISKLLLLNKKSYIEFFNTHGSKKALKTSLRLYTNDPELQAAKPDDEKYKPLIPLSVYSKELLIIIAEKSQDLGNYRDLCSFHVEDLVGLTYPPANEHNRLLVNQLRNGLPKWIGQPILYDRYVHKEAPKLTFHLMEMDYSQLPPDKKIGGKSQKKIKRLPLVVNSTKLVSQNMLRVNKILYYVTEKFDTRTSEMKEKRNPSEWLALECRGQELQGNMTLQTIRTKIWKSSGDIELRFRRKFDA</sequence>
<protein>
    <recommendedName>
        <fullName evidence="8">WD repeat-containing protein</fullName>
    </recommendedName>
</protein>
<dbReference type="InterPro" id="IPR015943">
    <property type="entry name" value="WD40/YVTN_repeat-like_dom_sf"/>
</dbReference>
<dbReference type="KEGG" id="clus:A9F13_11g00880"/>
<evidence type="ECO:0000313" key="6">
    <source>
        <dbReference type="EMBL" id="OVF07750.1"/>
    </source>
</evidence>
<dbReference type="PANTHER" id="PTHR19862:SF14">
    <property type="entry name" value="WD REPEAT-CONTAINING PROTEIN 48"/>
    <property type="match status" value="1"/>
</dbReference>
<dbReference type="InterPro" id="IPR019775">
    <property type="entry name" value="WD40_repeat_CS"/>
</dbReference>
<keyword evidence="3" id="KW-0677">Repeat</keyword>
<feature type="region of interest" description="Disordered" evidence="5">
    <location>
        <begin position="49"/>
        <end position="68"/>
    </location>
</feature>
<dbReference type="PROSITE" id="PS00678">
    <property type="entry name" value="WD_REPEATS_1"/>
    <property type="match status" value="2"/>
</dbReference>
<dbReference type="GO" id="GO:0000724">
    <property type="term" value="P:double-strand break repair via homologous recombination"/>
    <property type="evidence" value="ECO:0007669"/>
    <property type="project" value="TreeGrafter"/>
</dbReference>
<dbReference type="Pfam" id="PF00400">
    <property type="entry name" value="WD40"/>
    <property type="match status" value="2"/>
</dbReference>
<feature type="compositionally biased region" description="Basic residues" evidence="5">
    <location>
        <begin position="743"/>
        <end position="752"/>
    </location>
</feature>
<dbReference type="Pfam" id="PF11816">
    <property type="entry name" value="DUF3337"/>
    <property type="match status" value="1"/>
</dbReference>
<dbReference type="InterPro" id="IPR001680">
    <property type="entry name" value="WD40_rpt"/>
</dbReference>
<dbReference type="EMBL" id="LYUB02000011">
    <property type="protein sequence ID" value="OVF07750.1"/>
    <property type="molecule type" value="Genomic_DNA"/>
</dbReference>
<feature type="compositionally biased region" description="Low complexity" evidence="5">
    <location>
        <begin position="760"/>
        <end position="775"/>
    </location>
</feature>
<dbReference type="PANTHER" id="PTHR19862">
    <property type="entry name" value="WD REPEAT-CONTAINING PROTEIN 48"/>
    <property type="match status" value="1"/>
</dbReference>
<evidence type="ECO:0000256" key="3">
    <source>
        <dbReference type="ARBA" id="ARBA00022737"/>
    </source>
</evidence>
<feature type="repeat" description="WD" evidence="4">
    <location>
        <begin position="18"/>
        <end position="59"/>
    </location>
</feature>
<dbReference type="InterPro" id="IPR021772">
    <property type="entry name" value="WDR48/Bun107"/>
</dbReference>
<dbReference type="Gene3D" id="2.130.10.10">
    <property type="entry name" value="YVTN repeat-like/Quinoprotein amine dehydrogenase"/>
    <property type="match status" value="2"/>
</dbReference>
<feature type="repeat" description="WD" evidence="4">
    <location>
        <begin position="244"/>
        <end position="283"/>
    </location>
</feature>
<evidence type="ECO:0000256" key="1">
    <source>
        <dbReference type="ARBA" id="ARBA00006917"/>
    </source>
</evidence>
<dbReference type="GO" id="GO:0043130">
    <property type="term" value="F:ubiquitin binding"/>
    <property type="evidence" value="ECO:0007669"/>
    <property type="project" value="TreeGrafter"/>
</dbReference>
<keyword evidence="2 4" id="KW-0853">WD repeat</keyword>
<proteinExistence type="inferred from homology"/>
<dbReference type="PROSITE" id="PS50082">
    <property type="entry name" value="WD_REPEATS_2"/>
    <property type="match status" value="3"/>
</dbReference>
<reference evidence="6 7" key="1">
    <citation type="submission" date="2017-04" db="EMBL/GenBank/DDBJ databases">
        <title>Draft genome of the yeast Clavispora lusitaniae type strain CBS 6936.</title>
        <authorList>
            <person name="Durrens P."/>
            <person name="Klopp C."/>
            <person name="Biteau N."/>
            <person name="Fitton-Ouhabi V."/>
            <person name="Dementhon K."/>
            <person name="Accoceberry I."/>
            <person name="Sherman D.J."/>
            <person name="Noel T."/>
        </authorList>
    </citation>
    <scope>NUCLEOTIDE SEQUENCE [LARGE SCALE GENOMIC DNA]</scope>
    <source>
        <strain evidence="6 7">CBS 6936</strain>
    </source>
</reference>
<dbReference type="Proteomes" id="UP000195602">
    <property type="component" value="Unassembled WGS sequence"/>
</dbReference>
<evidence type="ECO:0000313" key="7">
    <source>
        <dbReference type="Proteomes" id="UP000195602"/>
    </source>
</evidence>
<feature type="compositionally biased region" description="Polar residues" evidence="5">
    <location>
        <begin position="51"/>
        <end position="62"/>
    </location>
</feature>
<dbReference type="SUPFAM" id="SSF50978">
    <property type="entry name" value="WD40 repeat-like"/>
    <property type="match status" value="1"/>
</dbReference>
<organism evidence="6 7">
    <name type="scientific">Clavispora lusitaniae</name>
    <name type="common">Candida lusitaniae</name>
    <dbReference type="NCBI Taxonomy" id="36911"/>
    <lineage>
        <taxon>Eukaryota</taxon>
        <taxon>Fungi</taxon>
        <taxon>Dikarya</taxon>
        <taxon>Ascomycota</taxon>
        <taxon>Saccharomycotina</taxon>
        <taxon>Pichiomycetes</taxon>
        <taxon>Metschnikowiaceae</taxon>
        <taxon>Clavispora</taxon>
    </lineage>
</organism>
<dbReference type="InterPro" id="IPR036322">
    <property type="entry name" value="WD40_repeat_dom_sf"/>
</dbReference>
<comment type="caution">
    <text evidence="6">The sequence shown here is derived from an EMBL/GenBank/DDBJ whole genome shotgun (WGS) entry which is preliminary data.</text>
</comment>
<feature type="repeat" description="WD" evidence="4">
    <location>
        <begin position="150"/>
        <end position="191"/>
    </location>
</feature>
<dbReference type="PRINTS" id="PR00320">
    <property type="entry name" value="GPROTEINBRPT"/>
</dbReference>
<dbReference type="InterPro" id="IPR051246">
    <property type="entry name" value="WDR48"/>
</dbReference>